<dbReference type="HOGENOM" id="CLU_030130_1_2_0"/>
<dbReference type="AlphaFoldDB" id="A3ZLM3"/>
<protein>
    <submittedName>
        <fullName evidence="3">Putative nitrilase</fullName>
    </submittedName>
</protein>
<evidence type="ECO:0000256" key="1">
    <source>
        <dbReference type="ARBA" id="ARBA00022801"/>
    </source>
</evidence>
<gene>
    <name evidence="3" type="ORF">DSM3645_09662</name>
</gene>
<dbReference type="PANTHER" id="PTHR23088">
    <property type="entry name" value="NITRILASE-RELATED"/>
    <property type="match status" value="1"/>
</dbReference>
<evidence type="ECO:0000313" key="4">
    <source>
        <dbReference type="Proteomes" id="UP000004358"/>
    </source>
</evidence>
<name>A3ZLM3_9BACT</name>
<feature type="domain" description="CN hydrolase" evidence="2">
    <location>
        <begin position="1"/>
        <end position="240"/>
    </location>
</feature>
<dbReference type="CDD" id="cd07572">
    <property type="entry name" value="nit"/>
    <property type="match status" value="1"/>
</dbReference>
<reference evidence="3 4" key="1">
    <citation type="submission" date="2006-02" db="EMBL/GenBank/DDBJ databases">
        <authorList>
            <person name="Amann R."/>
            <person name="Ferriera S."/>
            <person name="Johnson J."/>
            <person name="Kravitz S."/>
            <person name="Halpern A."/>
            <person name="Remington K."/>
            <person name="Beeson K."/>
            <person name="Tran B."/>
            <person name="Rogers Y.-H."/>
            <person name="Friedman R."/>
            <person name="Venter J.C."/>
        </authorList>
    </citation>
    <scope>NUCLEOTIDE SEQUENCE [LARGE SCALE GENOMIC DNA]</scope>
    <source>
        <strain evidence="3 4">DSM 3645</strain>
    </source>
</reference>
<dbReference type="InterPro" id="IPR045254">
    <property type="entry name" value="Nit1/2_C-N_Hydrolase"/>
</dbReference>
<dbReference type="InterPro" id="IPR036526">
    <property type="entry name" value="C-N_Hydrolase_sf"/>
</dbReference>
<evidence type="ECO:0000313" key="3">
    <source>
        <dbReference type="EMBL" id="EAQ82656.1"/>
    </source>
</evidence>
<dbReference type="Pfam" id="PF00795">
    <property type="entry name" value="CN_hydrolase"/>
    <property type="match status" value="1"/>
</dbReference>
<dbReference type="InterPro" id="IPR003010">
    <property type="entry name" value="C-N_Hydrolase"/>
</dbReference>
<comment type="caution">
    <text evidence="3">The sequence shown here is derived from an EMBL/GenBank/DDBJ whole genome shotgun (WGS) entry which is preliminary data.</text>
</comment>
<evidence type="ECO:0000259" key="2">
    <source>
        <dbReference type="PROSITE" id="PS50263"/>
    </source>
</evidence>
<proteinExistence type="predicted"/>
<dbReference type="PROSITE" id="PS50263">
    <property type="entry name" value="CN_HYDROLASE"/>
    <property type="match status" value="1"/>
</dbReference>
<dbReference type="Proteomes" id="UP000004358">
    <property type="component" value="Unassembled WGS sequence"/>
</dbReference>
<keyword evidence="1" id="KW-0378">Hydrolase</keyword>
<dbReference type="GO" id="GO:0016811">
    <property type="term" value="F:hydrolase activity, acting on carbon-nitrogen (but not peptide) bonds, in linear amides"/>
    <property type="evidence" value="ECO:0007669"/>
    <property type="project" value="InterPro"/>
</dbReference>
<dbReference type="SUPFAM" id="SSF56317">
    <property type="entry name" value="Carbon-nitrogen hydrolase"/>
    <property type="match status" value="1"/>
</dbReference>
<sequence>MNAGEDKELNLQTAERLIAQAAERGAQLVVLPELFNYLGRLENLVEHAETISGPTAVRMRKAALKHQIYLVAGSFAERSETESRVFNTSLIFDPLGKQIGVYRKIHLFDIDLPDVQVHESSFVAPGSEVSLCQTALGGVAQAICYDLRFPEIVRSYDLEKVACLALPAAFTAKTGAAHWQILVRSRAIENQLFLIAANQYGRYTNGIQSYGHSLIVDPWGTILAEAGGDAEEVITAEISLERLREVRQHMPALRHRRM</sequence>
<dbReference type="PANTHER" id="PTHR23088:SF27">
    <property type="entry name" value="DEAMINATED GLUTATHIONE AMIDASE"/>
    <property type="match status" value="1"/>
</dbReference>
<dbReference type="eggNOG" id="COG0388">
    <property type="taxonomic scope" value="Bacteria"/>
</dbReference>
<dbReference type="Gene3D" id="3.60.110.10">
    <property type="entry name" value="Carbon-nitrogen hydrolase"/>
    <property type="match status" value="1"/>
</dbReference>
<accession>A3ZLM3</accession>
<dbReference type="EMBL" id="AANZ01000001">
    <property type="protein sequence ID" value="EAQ82656.1"/>
    <property type="molecule type" value="Genomic_DNA"/>
</dbReference>
<organism evidence="3 4">
    <name type="scientific">Blastopirellula marina DSM 3645</name>
    <dbReference type="NCBI Taxonomy" id="314230"/>
    <lineage>
        <taxon>Bacteria</taxon>
        <taxon>Pseudomonadati</taxon>
        <taxon>Planctomycetota</taxon>
        <taxon>Planctomycetia</taxon>
        <taxon>Pirellulales</taxon>
        <taxon>Pirellulaceae</taxon>
        <taxon>Blastopirellula</taxon>
    </lineage>
</organism>
<dbReference type="STRING" id="314230.DSM3645_09662"/>